<evidence type="ECO:0000256" key="15">
    <source>
        <dbReference type="ARBA" id="ARBA00022806"/>
    </source>
</evidence>
<keyword evidence="17" id="KW-0190">Covalent protein-DNA linkage</keyword>
<evidence type="ECO:0000256" key="20">
    <source>
        <dbReference type="ARBA" id="ARBA00030754"/>
    </source>
</evidence>
<evidence type="ECO:0000313" key="25">
    <source>
        <dbReference type="Proteomes" id="UP000106231"/>
    </source>
</evidence>
<dbReference type="KEGG" id="vg:37627673"/>
<evidence type="ECO:0000256" key="3">
    <source>
        <dbReference type="ARBA" id="ARBA00004147"/>
    </source>
</evidence>
<dbReference type="Proteomes" id="UP000106231">
    <property type="component" value="Segment"/>
</dbReference>
<dbReference type="GO" id="GO:0003723">
    <property type="term" value="F:RNA binding"/>
    <property type="evidence" value="ECO:0007669"/>
    <property type="project" value="InterPro"/>
</dbReference>
<accession>A0A190WHK4</accession>
<keyword evidence="8" id="KW-0548">Nucleotidyltransferase</keyword>
<comment type="cofactor">
    <cofactor evidence="2">
        <name>Mg(2+)</name>
        <dbReference type="ChEBI" id="CHEBI:18420"/>
    </cofactor>
</comment>
<keyword evidence="12" id="KW-0547">Nucleotide-binding</keyword>
<dbReference type="GO" id="GO:0003724">
    <property type="term" value="F:RNA helicase activity"/>
    <property type="evidence" value="ECO:0007669"/>
    <property type="project" value="InterPro"/>
</dbReference>
<keyword evidence="15" id="KW-0347">Helicase</keyword>
<comment type="cofactor">
    <cofactor evidence="1">
        <name>Mn(2+)</name>
        <dbReference type="ChEBI" id="CHEBI:29035"/>
    </cofactor>
</comment>
<keyword evidence="16" id="KW-0067">ATP-binding</keyword>
<proteinExistence type="inferred from homology"/>
<dbReference type="GO" id="GO:0003677">
    <property type="term" value="F:DNA binding"/>
    <property type="evidence" value="ECO:0007669"/>
    <property type="project" value="UniProtKB-KW"/>
</dbReference>
<dbReference type="InterPro" id="IPR000605">
    <property type="entry name" value="Helicase_SF3_ssDNA/RNA_vir"/>
</dbReference>
<evidence type="ECO:0000256" key="17">
    <source>
        <dbReference type="ARBA" id="ARBA00023124"/>
    </source>
</evidence>
<evidence type="ECO:0000256" key="6">
    <source>
        <dbReference type="ARBA" id="ARBA00022562"/>
    </source>
</evidence>
<evidence type="ECO:0000259" key="23">
    <source>
        <dbReference type="PROSITE" id="PS52020"/>
    </source>
</evidence>
<evidence type="ECO:0000256" key="13">
    <source>
        <dbReference type="ARBA" id="ARBA00022759"/>
    </source>
</evidence>
<evidence type="ECO:0000256" key="1">
    <source>
        <dbReference type="ARBA" id="ARBA00001936"/>
    </source>
</evidence>
<dbReference type="GO" id="GO:0016787">
    <property type="term" value="F:hydrolase activity"/>
    <property type="evidence" value="ECO:0007669"/>
    <property type="project" value="UniProtKB-KW"/>
</dbReference>
<dbReference type="GO" id="GO:0042025">
    <property type="term" value="C:host cell nucleus"/>
    <property type="evidence" value="ECO:0007669"/>
    <property type="project" value="UniProtKB-SubCell"/>
</dbReference>
<keyword evidence="14" id="KW-0378">Hydrolase</keyword>
<dbReference type="EMBL" id="KT149401">
    <property type="protein sequence ID" value="AMB42975.1"/>
    <property type="molecule type" value="Genomic_DNA"/>
</dbReference>
<dbReference type="GO" id="GO:0006260">
    <property type="term" value="P:DNA replication"/>
    <property type="evidence" value="ECO:0007669"/>
    <property type="project" value="UniProtKB-KW"/>
</dbReference>
<dbReference type="GO" id="GO:0005524">
    <property type="term" value="F:ATP binding"/>
    <property type="evidence" value="ECO:0007669"/>
    <property type="project" value="UniProtKB-KW"/>
</dbReference>
<dbReference type="PROSITE" id="PS52020">
    <property type="entry name" value="CRESS_DNA_REP"/>
    <property type="match status" value="1"/>
</dbReference>
<keyword evidence="13" id="KW-0255">Endonuclease</keyword>
<dbReference type="Gene3D" id="3.40.50.300">
    <property type="entry name" value="P-loop containing nucleotide triphosphate hydrolases"/>
    <property type="match status" value="1"/>
</dbReference>
<dbReference type="SUPFAM" id="SSF52540">
    <property type="entry name" value="P-loop containing nucleoside triphosphate hydrolases"/>
    <property type="match status" value="1"/>
</dbReference>
<evidence type="ECO:0000256" key="18">
    <source>
        <dbReference type="ARBA" id="ARBA00023125"/>
    </source>
</evidence>
<evidence type="ECO:0000256" key="9">
    <source>
        <dbReference type="ARBA" id="ARBA00022705"/>
    </source>
</evidence>
<sequence length="263" mass="30157">MRQARYWICTIPRDSWTPELPNGAAWCIGQPERGESGYLHWQVLVSFPSKKTIAQVKAAFGLQGMHVEATRSSAAEAYVHKEETRDGDPFEFGSRAVNRNNAADWDRVKELAQAGNLDLVPADIYIRYYRTLTAIASDYEVPVGIEKNVFVFYGRTGTGKSRRAWEEAGPGAYSKDPRSKFWCGYRSDEHVVIDEFRGGIDISHLLRWLDRYPVRVEIKGGSRPLKATKIWITSNLHPMNWYIDLDQETKNALIRRLQITEFQ</sequence>
<reference evidence="24 25" key="1">
    <citation type="submission" date="2015-06" db="EMBL/GenBank/DDBJ databases">
        <title>Nucleotide composition analysis revealed diverse host origins of novel circovirus-like genomes in Dianchi and Donghu lake in China.</title>
        <authorList>
            <person name="Ge X.-Y."/>
            <person name="Fang W."/>
            <person name="Wang J."/>
            <person name="Wang M.-N."/>
            <person name="Liu H.-Z."/>
            <person name="Shi Z.-L."/>
        </authorList>
    </citation>
    <scope>NUCLEOTIDE SEQUENCE [LARGE SCALE GENOMIC DNA]</scope>
    <source>
        <strain evidence="24">DCCV-8</strain>
    </source>
</reference>
<evidence type="ECO:0000256" key="16">
    <source>
        <dbReference type="ARBA" id="ARBA00022840"/>
    </source>
</evidence>
<evidence type="ECO:0000256" key="14">
    <source>
        <dbReference type="ARBA" id="ARBA00022801"/>
    </source>
</evidence>
<evidence type="ECO:0000256" key="19">
    <source>
        <dbReference type="ARBA" id="ARBA00023268"/>
    </source>
</evidence>
<evidence type="ECO:0000256" key="22">
    <source>
        <dbReference type="ARBA" id="ARBA00049360"/>
    </source>
</evidence>
<dbReference type="Gene3D" id="3.40.1310.20">
    <property type="match status" value="1"/>
</dbReference>
<evidence type="ECO:0000256" key="2">
    <source>
        <dbReference type="ARBA" id="ARBA00001946"/>
    </source>
</evidence>
<dbReference type="GO" id="GO:0004519">
    <property type="term" value="F:endonuclease activity"/>
    <property type="evidence" value="ECO:0007669"/>
    <property type="project" value="UniProtKB-KW"/>
</dbReference>
<keyword evidence="25" id="KW-1185">Reference proteome</keyword>
<keyword evidence="11" id="KW-0479">Metal-binding</keyword>
<evidence type="ECO:0000256" key="7">
    <source>
        <dbReference type="ARBA" id="ARBA00022679"/>
    </source>
</evidence>
<keyword evidence="18" id="KW-0238">DNA-binding</keyword>
<evidence type="ECO:0000256" key="11">
    <source>
        <dbReference type="ARBA" id="ARBA00022723"/>
    </source>
</evidence>
<evidence type="ECO:0000256" key="21">
    <source>
        <dbReference type="ARBA" id="ARBA00032243"/>
    </source>
</evidence>
<keyword evidence="9" id="KW-0235">DNA replication</keyword>
<dbReference type="InterPro" id="IPR049912">
    <property type="entry name" value="CRESS_DNA_REP"/>
</dbReference>
<evidence type="ECO:0000256" key="12">
    <source>
        <dbReference type="ARBA" id="ARBA00022741"/>
    </source>
</evidence>
<evidence type="ECO:0000256" key="10">
    <source>
        <dbReference type="ARBA" id="ARBA00022722"/>
    </source>
</evidence>
<dbReference type="RefSeq" id="YP_009259682.1">
    <property type="nucleotide sequence ID" value="NC_030457.1"/>
</dbReference>
<organism evidence="24 25">
    <name type="scientific">Circovirus-like genome DCCV-8</name>
    <dbReference type="NCBI Taxonomy" id="1788448"/>
    <lineage>
        <taxon>Viruses</taxon>
        <taxon>Monodnaviria</taxon>
        <taxon>Shotokuvirae</taxon>
        <taxon>Cressdnaviricota</taxon>
        <taxon>Arfiviricetes</taxon>
        <taxon>Saturnivirales</taxon>
        <taxon>Kanorauviridae</taxon>
        <taxon>Saothovirus</taxon>
        <taxon>Saothovirus dianchis</taxon>
    </lineage>
</organism>
<keyword evidence="6" id="KW-1048">Host nucleus</keyword>
<dbReference type="InterPro" id="IPR027417">
    <property type="entry name" value="P-loop_NTPase"/>
</dbReference>
<comment type="subcellular location">
    <subcellularLocation>
        <location evidence="3">Host nucleus</location>
    </subcellularLocation>
</comment>
<keyword evidence="7" id="KW-0808">Transferase</keyword>
<evidence type="ECO:0000256" key="8">
    <source>
        <dbReference type="ARBA" id="ARBA00022695"/>
    </source>
</evidence>
<keyword evidence="10" id="KW-0540">Nuclease</keyword>
<evidence type="ECO:0000256" key="5">
    <source>
        <dbReference type="ARBA" id="ARBA00014531"/>
    </source>
</evidence>
<dbReference type="GO" id="GO:0046872">
    <property type="term" value="F:metal ion binding"/>
    <property type="evidence" value="ECO:0007669"/>
    <property type="project" value="UniProtKB-KW"/>
</dbReference>
<dbReference type="GO" id="GO:0016779">
    <property type="term" value="F:nucleotidyltransferase activity"/>
    <property type="evidence" value="ECO:0007669"/>
    <property type="project" value="UniProtKB-KW"/>
</dbReference>
<comment type="similarity">
    <text evidence="4">Belongs to the nanoviruses/circoviruses replication-associated protein family.</text>
</comment>
<dbReference type="GeneID" id="37627673"/>
<comment type="catalytic activity">
    <reaction evidence="22">
        <text>ATP + H2O = ADP + phosphate + H(+)</text>
        <dbReference type="Rhea" id="RHEA:13065"/>
        <dbReference type="ChEBI" id="CHEBI:15377"/>
        <dbReference type="ChEBI" id="CHEBI:15378"/>
        <dbReference type="ChEBI" id="CHEBI:30616"/>
        <dbReference type="ChEBI" id="CHEBI:43474"/>
        <dbReference type="ChEBI" id="CHEBI:456216"/>
    </reaction>
</comment>
<keyword evidence="19" id="KW-0511">Multifunctional enzyme</keyword>
<dbReference type="Pfam" id="PF00910">
    <property type="entry name" value="RNA_helicase"/>
    <property type="match status" value="1"/>
</dbReference>
<name>A0A190WHK4_9VIRU</name>
<evidence type="ECO:0000256" key="4">
    <source>
        <dbReference type="ARBA" id="ARBA00008545"/>
    </source>
</evidence>
<protein>
    <recommendedName>
        <fullName evidence="5">Replication-associated protein</fullName>
    </recommendedName>
    <alternativeName>
        <fullName evidence="20">ATP-dependent helicase Rep</fullName>
    </alternativeName>
    <alternativeName>
        <fullName evidence="21">RepP</fullName>
    </alternativeName>
</protein>
<feature type="domain" description="CRESS-DNA virus Rep endonuclease" evidence="23">
    <location>
        <begin position="1"/>
        <end position="95"/>
    </location>
</feature>
<evidence type="ECO:0000313" key="24">
    <source>
        <dbReference type="EMBL" id="AMB42975.1"/>
    </source>
</evidence>
<dbReference type="OrthoDB" id="9195at10239"/>